<evidence type="ECO:0000313" key="3">
    <source>
        <dbReference type="Proteomes" id="UP000464295"/>
    </source>
</evidence>
<proteinExistence type="predicted"/>
<evidence type="ECO:0000313" key="2">
    <source>
        <dbReference type="EMBL" id="QHB49748.1"/>
    </source>
</evidence>
<accession>A0A6B9LZ63</accession>
<dbReference type="EMBL" id="MN395286">
    <property type="protein sequence ID" value="QHB49748.1"/>
    <property type="molecule type" value="Genomic_DNA"/>
</dbReference>
<sequence length="31" mass="3477">MKQILKRSILMSRPPKAGSYSRPCKRNGESG</sequence>
<dbReference type="RefSeq" id="YP_009903355.1">
    <property type="nucleotide sequence ID" value="NC_049845.1"/>
</dbReference>
<dbReference type="KEGG" id="vg:56135624"/>
<name>A0A6B9LZ63_9CAUD</name>
<evidence type="ECO:0000256" key="1">
    <source>
        <dbReference type="SAM" id="MobiDB-lite"/>
    </source>
</evidence>
<dbReference type="GeneID" id="56135624"/>
<protein>
    <submittedName>
        <fullName evidence="2">Uncharacterized protein</fullName>
    </submittedName>
</protein>
<dbReference type="Proteomes" id="UP000464295">
    <property type="component" value="Segment"/>
</dbReference>
<feature type="region of interest" description="Disordered" evidence="1">
    <location>
        <begin position="1"/>
        <end position="31"/>
    </location>
</feature>
<reference evidence="2 3" key="1">
    <citation type="submission" date="2019-08" db="EMBL/GenBank/DDBJ databases">
        <title>Phage resistance in multidrug-resistant Klebsiella pneumoniae ST258 evolves via diverse mutations that culminate in impaired adsorption.</title>
        <authorList>
            <person name="Hesse S.E."/>
            <person name="Rajaure M."/>
            <person name="Wall E.A."/>
            <person name="Bliskovsky V.V."/>
            <person name="Gottesman S."/>
            <person name="Adhya S."/>
        </authorList>
    </citation>
    <scope>NUCLEOTIDE SEQUENCE [LARGE SCALE GENOMIC DNA]</scope>
</reference>
<keyword evidence="3" id="KW-1185">Reference proteome</keyword>
<organism evidence="2 3">
    <name type="scientific">Klebsiella phage PhiKpNIH-2</name>
    <dbReference type="NCBI Taxonomy" id="2689114"/>
    <lineage>
        <taxon>Viruses</taxon>
        <taxon>Duplodnaviria</taxon>
        <taxon>Heunggongvirae</taxon>
        <taxon>Uroviricota</taxon>
        <taxon>Caudoviricetes</taxon>
        <taxon>Drexlerviridae</taxon>
        <taxon>Webervirus</taxon>
        <taxon>Webervirus KpNIH2</taxon>
    </lineage>
</organism>